<sequence>MDKNQEHLASGRRSQSSSNRITCTILFKQLLMHCQWRK</sequence>
<organism evidence="1">
    <name type="scientific">Picea sitchensis</name>
    <name type="common">Sitka spruce</name>
    <name type="synonym">Pinus sitchensis</name>
    <dbReference type="NCBI Taxonomy" id="3332"/>
    <lineage>
        <taxon>Eukaryota</taxon>
        <taxon>Viridiplantae</taxon>
        <taxon>Streptophyta</taxon>
        <taxon>Embryophyta</taxon>
        <taxon>Tracheophyta</taxon>
        <taxon>Spermatophyta</taxon>
        <taxon>Pinopsida</taxon>
        <taxon>Pinidae</taxon>
        <taxon>Conifers I</taxon>
        <taxon>Pinales</taxon>
        <taxon>Pinaceae</taxon>
        <taxon>Picea</taxon>
    </lineage>
</organism>
<name>A9NY84_PICSI</name>
<dbReference type="EMBL" id="EF086324">
    <property type="protein sequence ID" value="ABK25595.1"/>
    <property type="molecule type" value="mRNA"/>
</dbReference>
<evidence type="ECO:0000313" key="1">
    <source>
        <dbReference type="EMBL" id="ABK25595.1"/>
    </source>
</evidence>
<accession>A9NY84</accession>
<protein>
    <submittedName>
        <fullName evidence="1">Uncharacterized protein</fullName>
    </submittedName>
</protein>
<reference evidence="1" key="1">
    <citation type="journal article" date="2008" name="BMC Genomics">
        <title>A conifer genomics resource of 200,000 spruce (Picea spp.) ESTs and 6,464 high-quality, sequence-finished full-length cDNAs for Sitka spruce (Picea sitchensis).</title>
        <authorList>
            <person name="Ralph S.G."/>
            <person name="Chun H.J."/>
            <person name="Kolosova N."/>
            <person name="Cooper D."/>
            <person name="Oddy C."/>
            <person name="Ritland C.E."/>
            <person name="Kirkpatrick R."/>
            <person name="Moore R."/>
            <person name="Barber S."/>
            <person name="Holt R.A."/>
            <person name="Jones S.J."/>
            <person name="Marra M.A."/>
            <person name="Douglas C.J."/>
            <person name="Ritland K."/>
            <person name="Bohlmann J."/>
        </authorList>
    </citation>
    <scope>NUCLEOTIDE SEQUENCE</scope>
    <source>
        <tissue evidence="1">Bark</tissue>
    </source>
</reference>
<proteinExistence type="evidence at transcript level"/>
<dbReference type="AlphaFoldDB" id="A9NY84"/>